<feature type="non-terminal residue" evidence="1">
    <location>
        <position position="1"/>
    </location>
</feature>
<dbReference type="AlphaFoldDB" id="A0AAV5VW26"/>
<accession>A0AAV5VW26</accession>
<sequence length="93" mass="10345">HDAGLEVGPVESLEPGMRTCRVHVTVAQSLRRLLQAEAEDCIDRFFGHISRPSKTFDASQNRIVDDHTVVGGERRTEIEQLEGEDTECPDIDG</sequence>
<name>A0AAV5VW26_9BILA</name>
<proteinExistence type="predicted"/>
<protein>
    <submittedName>
        <fullName evidence="1">Uncharacterized protein</fullName>
    </submittedName>
</protein>
<gene>
    <name evidence="1" type="ORF">PFISCL1PPCAC_14219</name>
</gene>
<evidence type="ECO:0000313" key="1">
    <source>
        <dbReference type="EMBL" id="GMT22922.1"/>
    </source>
</evidence>
<dbReference type="EMBL" id="BTSY01000004">
    <property type="protein sequence ID" value="GMT22922.1"/>
    <property type="molecule type" value="Genomic_DNA"/>
</dbReference>
<reference evidence="1" key="1">
    <citation type="submission" date="2023-10" db="EMBL/GenBank/DDBJ databases">
        <title>Genome assembly of Pristionchus species.</title>
        <authorList>
            <person name="Yoshida K."/>
            <person name="Sommer R.J."/>
        </authorList>
    </citation>
    <scope>NUCLEOTIDE SEQUENCE</scope>
    <source>
        <strain evidence="1">RS5133</strain>
    </source>
</reference>
<keyword evidence="2" id="KW-1185">Reference proteome</keyword>
<organism evidence="1 2">
    <name type="scientific">Pristionchus fissidentatus</name>
    <dbReference type="NCBI Taxonomy" id="1538716"/>
    <lineage>
        <taxon>Eukaryota</taxon>
        <taxon>Metazoa</taxon>
        <taxon>Ecdysozoa</taxon>
        <taxon>Nematoda</taxon>
        <taxon>Chromadorea</taxon>
        <taxon>Rhabditida</taxon>
        <taxon>Rhabditina</taxon>
        <taxon>Diplogasteromorpha</taxon>
        <taxon>Diplogasteroidea</taxon>
        <taxon>Neodiplogasteridae</taxon>
        <taxon>Pristionchus</taxon>
    </lineage>
</organism>
<dbReference type="Proteomes" id="UP001432322">
    <property type="component" value="Unassembled WGS sequence"/>
</dbReference>
<feature type="non-terminal residue" evidence="1">
    <location>
        <position position="93"/>
    </location>
</feature>
<evidence type="ECO:0000313" key="2">
    <source>
        <dbReference type="Proteomes" id="UP001432322"/>
    </source>
</evidence>
<comment type="caution">
    <text evidence="1">The sequence shown here is derived from an EMBL/GenBank/DDBJ whole genome shotgun (WGS) entry which is preliminary data.</text>
</comment>